<feature type="compositionally biased region" description="Basic and acidic residues" evidence="1">
    <location>
        <begin position="133"/>
        <end position="143"/>
    </location>
</feature>
<feature type="compositionally biased region" description="Basic and acidic residues" evidence="1">
    <location>
        <begin position="159"/>
        <end position="178"/>
    </location>
</feature>
<feature type="compositionally biased region" description="Polar residues" evidence="1">
    <location>
        <begin position="144"/>
        <end position="156"/>
    </location>
</feature>
<feature type="compositionally biased region" description="Pro residues" evidence="1">
    <location>
        <begin position="638"/>
        <end position="655"/>
    </location>
</feature>
<evidence type="ECO:0000313" key="3">
    <source>
        <dbReference type="WBParaSite" id="EN70_4540"/>
    </source>
</evidence>
<organism evidence="2 3">
    <name type="scientific">Loa loa</name>
    <name type="common">Eye worm</name>
    <name type="synonym">Filaria loa</name>
    <dbReference type="NCBI Taxonomy" id="7209"/>
    <lineage>
        <taxon>Eukaryota</taxon>
        <taxon>Metazoa</taxon>
        <taxon>Ecdysozoa</taxon>
        <taxon>Nematoda</taxon>
        <taxon>Chromadorea</taxon>
        <taxon>Rhabditida</taxon>
        <taxon>Spirurina</taxon>
        <taxon>Spiruromorpha</taxon>
        <taxon>Filarioidea</taxon>
        <taxon>Onchocercidae</taxon>
        <taxon>Loa</taxon>
    </lineage>
</organism>
<reference evidence="2" key="1">
    <citation type="submission" date="2012-04" db="EMBL/GenBank/DDBJ databases">
        <title>The Genome Sequence of Loa loa.</title>
        <authorList>
            <consortium name="The Broad Institute Genome Sequencing Platform"/>
            <consortium name="Broad Institute Genome Sequencing Center for Infectious Disease"/>
            <person name="Nutman T.B."/>
            <person name="Fink D.L."/>
            <person name="Russ C."/>
            <person name="Young S."/>
            <person name="Zeng Q."/>
            <person name="Gargeya S."/>
            <person name="Alvarado L."/>
            <person name="Berlin A."/>
            <person name="Chapman S.B."/>
            <person name="Chen Z."/>
            <person name="Freedman E."/>
            <person name="Gellesch M."/>
            <person name="Goldberg J."/>
            <person name="Griggs A."/>
            <person name="Gujja S."/>
            <person name="Heilman E.R."/>
            <person name="Heiman D."/>
            <person name="Howarth C."/>
            <person name="Mehta T."/>
            <person name="Neiman D."/>
            <person name="Pearson M."/>
            <person name="Roberts A."/>
            <person name="Saif S."/>
            <person name="Shea T."/>
            <person name="Shenoy N."/>
            <person name="Sisk P."/>
            <person name="Stolte C."/>
            <person name="Sykes S."/>
            <person name="White J."/>
            <person name="Yandava C."/>
            <person name="Haas B."/>
            <person name="Henn M.R."/>
            <person name="Nusbaum C."/>
            <person name="Birren B."/>
        </authorList>
    </citation>
    <scope>NUCLEOTIDE SEQUENCE [LARGE SCALE GENOMIC DNA]</scope>
</reference>
<feature type="compositionally biased region" description="Low complexity" evidence="1">
    <location>
        <begin position="44"/>
        <end position="56"/>
    </location>
</feature>
<dbReference type="WBParaSite" id="EN70_4540">
    <property type="protein sequence ID" value="EN70_4540"/>
    <property type="gene ID" value="EN70_4540"/>
</dbReference>
<dbReference type="AlphaFoldDB" id="A0A1I7VNM6"/>
<feature type="compositionally biased region" description="Basic and acidic residues" evidence="1">
    <location>
        <begin position="616"/>
        <end position="626"/>
    </location>
</feature>
<dbReference type="eggNOG" id="KOG1413">
    <property type="taxonomic scope" value="Eukaryota"/>
</dbReference>
<accession>A0A1I7VNM6</accession>
<dbReference type="Proteomes" id="UP000095285">
    <property type="component" value="Unassembled WGS sequence"/>
</dbReference>
<protein>
    <submittedName>
        <fullName evidence="3">Centrosomal protein of 135 kDa</fullName>
    </submittedName>
</protein>
<sequence length="676" mass="78566">MRSLPVHNESTTAETIRFSRKSCYKRLQNVLSSAAVMPQRPATRRTTSTSTTTTRTTLRKSGSIGNIRNMITSSVPSIKTTPKETRTCSCRQSDLEQSAIHLQEQYTRQLQQQIYLLELENNYLKHSGGKASRKNDENDDSYHSDTSPPSSLTTNLVVPRERELPRASILEDDKEKPWRARKRVSYAEPEVTETSTPSNSYDVKPSLCTADQAELLHKLEESYQRERKLEERLKQKTTEVERIAYENTQLSDYIEELKMKLQKSEENFARDKRALMEEVVELQRRLDYLTPALADKESYVAKMEIEKDELADKLRHATNQLSEVQMTIDEKNREERTLFNVEEERKSEIDRLLKTIRHLENTLEEMENKEASLINEITSMRRSLREEQLTAKKDKAVAEKALEENSALIKENSHLSAEITRLEMRVKTLNQQIDLAQEKEIKPAEIASLRESEKLLKTELLKAEERLQTEKERGRRVILELEQYRKTEEGARESRGRMQKELDALKALSESMSNENKSLRQEKIILAERCEELLKKGNTLTDNITSLTADAESLKKINSDLHQKIKNQENEMRKCREHYESIERKYKETFQELEKQTAMRQEKSEEYEKLARRVLELSDSVKDKKPASSSVAARPSKLPTPWPDKPFHDQPPPTPESSATVQQTSKRIQINERRMP</sequence>
<reference evidence="3" key="2">
    <citation type="submission" date="2016-11" db="UniProtKB">
        <authorList>
            <consortium name="WormBaseParasite"/>
        </authorList>
    </citation>
    <scope>IDENTIFICATION</scope>
</reference>
<evidence type="ECO:0000256" key="1">
    <source>
        <dbReference type="SAM" id="MobiDB-lite"/>
    </source>
</evidence>
<feature type="compositionally biased region" description="Polar residues" evidence="1">
    <location>
        <begin position="656"/>
        <end position="668"/>
    </location>
</feature>
<evidence type="ECO:0000313" key="2">
    <source>
        <dbReference type="Proteomes" id="UP000095285"/>
    </source>
</evidence>
<name>A0A1I7VNM6_LOALO</name>
<feature type="region of interest" description="Disordered" evidence="1">
    <location>
        <begin position="127"/>
        <end position="204"/>
    </location>
</feature>
<feature type="region of interest" description="Disordered" evidence="1">
    <location>
        <begin position="38"/>
        <end position="62"/>
    </location>
</feature>
<feature type="compositionally biased region" description="Polar residues" evidence="1">
    <location>
        <begin position="192"/>
        <end position="201"/>
    </location>
</feature>
<keyword evidence="2" id="KW-1185">Reference proteome</keyword>
<feature type="region of interest" description="Disordered" evidence="1">
    <location>
        <begin position="616"/>
        <end position="676"/>
    </location>
</feature>
<proteinExistence type="predicted"/>